<dbReference type="Proteomes" id="UP001281761">
    <property type="component" value="Unassembled WGS sequence"/>
</dbReference>
<dbReference type="InterPro" id="IPR016049">
    <property type="entry name" value="RNA_pol_Rpc34-like"/>
</dbReference>
<evidence type="ECO:0000256" key="3">
    <source>
        <dbReference type="ARBA" id="ARBA00023242"/>
    </source>
</evidence>
<name>A0ABQ9XWG1_9EUKA</name>
<evidence type="ECO:0000313" key="5">
    <source>
        <dbReference type="Proteomes" id="UP001281761"/>
    </source>
</evidence>
<dbReference type="PANTHER" id="PTHR12780">
    <property type="entry name" value="RNA POLYMERASE III DNA DIRECTED , 39KD SUBUNIT-RELATED"/>
    <property type="match status" value="1"/>
</dbReference>
<keyword evidence="5" id="KW-1185">Reference proteome</keyword>
<evidence type="ECO:0000256" key="1">
    <source>
        <dbReference type="ARBA" id="ARBA00004123"/>
    </source>
</evidence>
<protein>
    <recommendedName>
        <fullName evidence="6">DNA-directed RNA polymerase III subunit RPC6</fullName>
    </recommendedName>
</protein>
<evidence type="ECO:0000256" key="2">
    <source>
        <dbReference type="ARBA" id="ARBA00023163"/>
    </source>
</evidence>
<proteinExistence type="predicted"/>
<dbReference type="EMBL" id="JARBJD010000062">
    <property type="protein sequence ID" value="KAK2955809.1"/>
    <property type="molecule type" value="Genomic_DNA"/>
</dbReference>
<dbReference type="Gene3D" id="1.10.10.2770">
    <property type="match status" value="1"/>
</dbReference>
<comment type="caution">
    <text evidence="4">The sequence shown here is derived from an EMBL/GenBank/DDBJ whole genome shotgun (WGS) entry which is preliminary data.</text>
</comment>
<accession>A0ABQ9XWG1</accession>
<sequence length="271" mass="30251">MASEAAARNLIYALIQESGVMESVNLMQKAHEHQLSDEILATVLGDLMQTNRVAVTQEGTKTFFSPIDSTNLAFSSSAKQRERSVYAFLQEKGQDGCTIKAVQTKFSLKQSDAKQILDDLVKEGKLVKTNDKSKINIYVLPEFAPKGDIFHKDGKLDLDLIQAIYDTIQTFVYHHRSRLGAGSTLDVVHVQACLDKMVFSGILTRNEFGMKGDIRQASYSLAPDLEDTQVYSSNPCMFCPIMGECTLDEANEITPHLCEYLKAWSQYTFPS</sequence>
<evidence type="ECO:0000313" key="4">
    <source>
        <dbReference type="EMBL" id="KAK2955809.1"/>
    </source>
</evidence>
<gene>
    <name evidence="4" type="ORF">BLNAU_9160</name>
</gene>
<organism evidence="4 5">
    <name type="scientific">Blattamonas nauphoetae</name>
    <dbReference type="NCBI Taxonomy" id="2049346"/>
    <lineage>
        <taxon>Eukaryota</taxon>
        <taxon>Metamonada</taxon>
        <taxon>Preaxostyla</taxon>
        <taxon>Oxymonadida</taxon>
        <taxon>Blattamonas</taxon>
    </lineage>
</organism>
<evidence type="ECO:0008006" key="6">
    <source>
        <dbReference type="Google" id="ProtNLM"/>
    </source>
</evidence>
<comment type="subcellular location">
    <subcellularLocation>
        <location evidence="1">Nucleus</location>
    </subcellularLocation>
</comment>
<keyword evidence="2" id="KW-0804">Transcription</keyword>
<dbReference type="InterPro" id="IPR007832">
    <property type="entry name" value="RNA_pol_Rpc34"/>
</dbReference>
<dbReference type="Pfam" id="PF05158">
    <property type="entry name" value="RNA_pol_Rpc34"/>
    <property type="match status" value="1"/>
</dbReference>
<keyword evidence="3" id="KW-0539">Nucleus</keyword>
<reference evidence="4 5" key="1">
    <citation type="journal article" date="2022" name="bioRxiv">
        <title>Genomics of Preaxostyla Flagellates Illuminates Evolutionary Transitions and the Path Towards Mitochondrial Loss.</title>
        <authorList>
            <person name="Novak L.V.F."/>
            <person name="Treitli S.C."/>
            <person name="Pyrih J."/>
            <person name="Halakuc P."/>
            <person name="Pipaliya S.V."/>
            <person name="Vacek V."/>
            <person name="Brzon O."/>
            <person name="Soukal P."/>
            <person name="Eme L."/>
            <person name="Dacks J.B."/>
            <person name="Karnkowska A."/>
            <person name="Elias M."/>
            <person name="Hampl V."/>
        </authorList>
    </citation>
    <scope>NUCLEOTIDE SEQUENCE [LARGE SCALE GENOMIC DNA]</scope>
    <source>
        <strain evidence="4">NAU3</strain>
        <tissue evidence="4">Gut</tissue>
    </source>
</reference>